<sequence>MIYFLFTTAQCNLTCMYCGGTPEDLCMPVKPTYHVSNLETFIAEDPEPYFVFYGGEPLMNLAYCMSVMDHFGD</sequence>
<dbReference type="Proteomes" id="UP000265618">
    <property type="component" value="Unassembled WGS sequence"/>
</dbReference>
<evidence type="ECO:0008006" key="3">
    <source>
        <dbReference type="Google" id="ProtNLM"/>
    </source>
</evidence>
<evidence type="ECO:0000313" key="2">
    <source>
        <dbReference type="Proteomes" id="UP000265618"/>
    </source>
</evidence>
<name>A0A9K3D7Y9_9EUKA</name>
<feature type="non-terminal residue" evidence="1">
    <location>
        <position position="73"/>
    </location>
</feature>
<dbReference type="InterPro" id="IPR058240">
    <property type="entry name" value="rSAM_sf"/>
</dbReference>
<dbReference type="AlphaFoldDB" id="A0A9K3D7Y9"/>
<comment type="caution">
    <text evidence="1">The sequence shown here is derived from an EMBL/GenBank/DDBJ whole genome shotgun (WGS) entry which is preliminary data.</text>
</comment>
<dbReference type="GO" id="GO:0016491">
    <property type="term" value="F:oxidoreductase activity"/>
    <property type="evidence" value="ECO:0007669"/>
    <property type="project" value="InterPro"/>
</dbReference>
<evidence type="ECO:0000313" key="1">
    <source>
        <dbReference type="EMBL" id="GIQ90571.1"/>
    </source>
</evidence>
<dbReference type="InterPro" id="IPR013785">
    <property type="entry name" value="Aldolase_TIM"/>
</dbReference>
<dbReference type="PANTHER" id="PTHR43273">
    <property type="entry name" value="ANAEROBIC SULFATASE-MATURATING ENZYME HOMOLOG ASLB-RELATED"/>
    <property type="match status" value="1"/>
</dbReference>
<dbReference type="InterPro" id="IPR023867">
    <property type="entry name" value="Sulphatase_maturase_rSAM"/>
</dbReference>
<accession>A0A9K3D7Y9</accession>
<keyword evidence="2" id="KW-1185">Reference proteome</keyword>
<proteinExistence type="predicted"/>
<organism evidence="1 2">
    <name type="scientific">Kipferlia bialata</name>
    <dbReference type="NCBI Taxonomy" id="797122"/>
    <lineage>
        <taxon>Eukaryota</taxon>
        <taxon>Metamonada</taxon>
        <taxon>Carpediemonas-like organisms</taxon>
        <taxon>Kipferlia</taxon>
    </lineage>
</organism>
<dbReference type="PANTHER" id="PTHR43273:SF2">
    <property type="entry name" value="RADICAL SAM CORE DOMAIN-CONTAINING PROTEIN"/>
    <property type="match status" value="1"/>
</dbReference>
<gene>
    <name evidence="1" type="ORF">KIPB_013412</name>
</gene>
<dbReference type="EMBL" id="BDIP01006348">
    <property type="protein sequence ID" value="GIQ90571.1"/>
    <property type="molecule type" value="Genomic_DNA"/>
</dbReference>
<dbReference type="Gene3D" id="3.20.20.70">
    <property type="entry name" value="Aldolase class I"/>
    <property type="match status" value="1"/>
</dbReference>
<reference evidence="1 2" key="1">
    <citation type="journal article" date="2018" name="PLoS ONE">
        <title>The draft genome of Kipferlia bialata reveals reductive genome evolution in fornicate parasites.</title>
        <authorList>
            <person name="Tanifuji G."/>
            <person name="Takabayashi S."/>
            <person name="Kume K."/>
            <person name="Takagi M."/>
            <person name="Nakayama T."/>
            <person name="Kamikawa R."/>
            <person name="Inagaki Y."/>
            <person name="Hashimoto T."/>
        </authorList>
    </citation>
    <scope>NUCLEOTIDE SEQUENCE [LARGE SCALE GENOMIC DNA]</scope>
    <source>
        <strain evidence="1">NY0173</strain>
    </source>
</reference>
<dbReference type="SUPFAM" id="SSF102114">
    <property type="entry name" value="Radical SAM enzymes"/>
    <property type="match status" value="1"/>
</dbReference>
<protein>
    <recommendedName>
        <fullName evidence="3">Radical SAM core domain-containing protein</fullName>
    </recommendedName>
</protein>